<organism evidence="2 3">
    <name type="scientific">Candida glabrata</name>
    <name type="common">Yeast</name>
    <name type="synonym">Torulopsis glabrata</name>
    <dbReference type="NCBI Taxonomy" id="5478"/>
    <lineage>
        <taxon>Eukaryota</taxon>
        <taxon>Fungi</taxon>
        <taxon>Dikarya</taxon>
        <taxon>Ascomycota</taxon>
        <taxon>Saccharomycotina</taxon>
        <taxon>Saccharomycetes</taxon>
        <taxon>Saccharomycetales</taxon>
        <taxon>Saccharomycetaceae</taxon>
        <taxon>Nakaseomyces</taxon>
    </lineage>
</organism>
<dbReference type="VEuPathDB" id="FungiDB:CAGL0G03685g"/>
<proteinExistence type="predicted"/>
<evidence type="ECO:0000256" key="1">
    <source>
        <dbReference type="SAM" id="MobiDB-lite"/>
    </source>
</evidence>
<sequence>MGLLETPISIPSDDKNYQLTSSPRYINWHMFGTATSQELVSNGAPGMNGKRALASESSSLGLKRQKSDKTTRSMS</sequence>
<dbReference type="VEuPathDB" id="FungiDB:B1J91_G03685g"/>
<dbReference type="Proteomes" id="UP000054886">
    <property type="component" value="Unassembled WGS sequence"/>
</dbReference>
<gene>
    <name evidence="2" type="ORF">AO440_001639</name>
</gene>
<dbReference type="VEuPathDB" id="FungiDB:GVI51_G03553"/>
<dbReference type="PhylomeDB" id="A0A0W0D5Z3"/>
<accession>A0A0W0D5Z3</accession>
<dbReference type="VEuPathDB" id="FungiDB:GWK60_G03553"/>
<reference evidence="2 3" key="1">
    <citation type="submission" date="2015-10" db="EMBL/GenBank/DDBJ databases">
        <title>Draft genomes sequences of Candida glabrata isolates 1A, 1B, 2A, 2B, 3A and 3B.</title>
        <authorList>
            <person name="Haavelsrud O.E."/>
            <person name="Gaustad P."/>
        </authorList>
    </citation>
    <scope>NUCLEOTIDE SEQUENCE [LARGE SCALE GENOMIC DNA]</scope>
    <source>
        <strain evidence="2">910700640</strain>
    </source>
</reference>
<name>A0A0W0D5Z3_CANGB</name>
<evidence type="ECO:0000313" key="2">
    <source>
        <dbReference type="EMBL" id="KTB07651.1"/>
    </source>
</evidence>
<dbReference type="EMBL" id="LLZZ01000107">
    <property type="protein sequence ID" value="KTB07651.1"/>
    <property type="molecule type" value="Genomic_DNA"/>
</dbReference>
<comment type="caution">
    <text evidence="2">The sequence shown here is derived from an EMBL/GenBank/DDBJ whole genome shotgun (WGS) entry which is preliminary data.</text>
</comment>
<dbReference type="AlphaFoldDB" id="A0A0W0D5Z3"/>
<feature type="compositionally biased region" description="Basic and acidic residues" evidence="1">
    <location>
        <begin position="65"/>
        <end position="75"/>
    </location>
</feature>
<evidence type="ECO:0000313" key="3">
    <source>
        <dbReference type="Proteomes" id="UP000054886"/>
    </source>
</evidence>
<feature type="region of interest" description="Disordered" evidence="1">
    <location>
        <begin position="42"/>
        <end position="75"/>
    </location>
</feature>
<protein>
    <submittedName>
        <fullName evidence="2">Uncharacterized protein</fullName>
    </submittedName>
</protein>